<dbReference type="PANTHER" id="PTHR32552">
    <property type="entry name" value="FERRICHROME IRON RECEPTOR-RELATED"/>
    <property type="match status" value="1"/>
</dbReference>
<sequence length="449" mass="50990">TQNLFNVPSSITMLNNKELEFKNDNHFQNLIDLIPNLNYAGGTSRPRYFQIRGIGERSQYVGEGAPNFSVGFMVDEIDFSGIGMTGMLFDMQQIEVFKGPQSSIYGPNAIAGLINITSAQPTPYIAGKSMISIGSDNQKLAGFAVGGPLSSKLLFRFAFQKHSQNGFRENVFKNLTNTNKRNEIYTRIKLNWAITPIVNLHFVSFNSNLNNGYDVWSVDNNKDFITYSDEQGMDSQKSYSNSFKINCKDFIGANAFYQYTNSTNKMEHSYDGDWANNNYWLEFPYNFNPDSTYWEYSFFDKTIRNRGKETHEIRISSDKTRSSSWLVGYHSSRTKELDDATGWLFGGDATSLSTNFDIINTAIYAQSLFRISNNLNMILNIRNEDNYTTYLGEGLNWDWDVYDYVAIPRVSEEIQHSFSGGKLAMVFTLNNSMNVFTSISKGYKAGGIN</sequence>
<organism evidence="11">
    <name type="scientific">marine metagenome</name>
    <dbReference type="NCBI Taxonomy" id="408172"/>
    <lineage>
        <taxon>unclassified sequences</taxon>
        <taxon>metagenomes</taxon>
        <taxon>ecological metagenomes</taxon>
    </lineage>
</organism>
<dbReference type="GO" id="GO:0006826">
    <property type="term" value="P:iron ion transport"/>
    <property type="evidence" value="ECO:0007669"/>
    <property type="project" value="UniProtKB-KW"/>
</dbReference>
<keyword evidence="5" id="KW-0408">Iron</keyword>
<dbReference type="InterPro" id="IPR012910">
    <property type="entry name" value="Plug_dom"/>
</dbReference>
<keyword evidence="3" id="KW-0410">Iron transport</keyword>
<dbReference type="AlphaFoldDB" id="A0A382I8X3"/>
<proteinExistence type="predicted"/>
<evidence type="ECO:0000256" key="5">
    <source>
        <dbReference type="ARBA" id="ARBA00023004"/>
    </source>
</evidence>
<dbReference type="InterPro" id="IPR036942">
    <property type="entry name" value="Beta-barrel_TonB_sf"/>
</dbReference>
<gene>
    <name evidence="11" type="ORF">METZ01_LOCUS248822</name>
</gene>
<dbReference type="PANTHER" id="PTHR32552:SF81">
    <property type="entry name" value="TONB-DEPENDENT OUTER MEMBRANE RECEPTOR"/>
    <property type="match status" value="1"/>
</dbReference>
<dbReference type="PROSITE" id="PS52016">
    <property type="entry name" value="TONB_DEPENDENT_REC_3"/>
    <property type="match status" value="1"/>
</dbReference>
<evidence type="ECO:0000256" key="1">
    <source>
        <dbReference type="ARBA" id="ARBA00004571"/>
    </source>
</evidence>
<reference evidence="11" key="1">
    <citation type="submission" date="2018-05" db="EMBL/GenBank/DDBJ databases">
        <authorList>
            <person name="Lanie J.A."/>
            <person name="Ng W.-L."/>
            <person name="Kazmierczak K.M."/>
            <person name="Andrzejewski T.M."/>
            <person name="Davidsen T.M."/>
            <person name="Wayne K.J."/>
            <person name="Tettelin H."/>
            <person name="Glass J.I."/>
            <person name="Rusch D."/>
            <person name="Podicherti R."/>
            <person name="Tsui H.-C.T."/>
            <person name="Winkler M.E."/>
        </authorList>
    </citation>
    <scope>NUCLEOTIDE SEQUENCE</scope>
</reference>
<dbReference type="SUPFAM" id="SSF56935">
    <property type="entry name" value="Porins"/>
    <property type="match status" value="1"/>
</dbReference>
<keyword evidence="2" id="KW-0813">Transport</keyword>
<protein>
    <recommendedName>
        <fullName evidence="10">TonB-dependent receptor plug domain-containing protein</fullName>
    </recommendedName>
</protein>
<feature type="non-terminal residue" evidence="11">
    <location>
        <position position="449"/>
    </location>
</feature>
<dbReference type="Gene3D" id="2.40.170.20">
    <property type="entry name" value="TonB-dependent receptor, beta-barrel domain"/>
    <property type="match status" value="1"/>
</dbReference>
<keyword evidence="9" id="KW-0998">Cell outer membrane</keyword>
<evidence type="ECO:0000256" key="8">
    <source>
        <dbReference type="ARBA" id="ARBA00023136"/>
    </source>
</evidence>
<feature type="non-terminal residue" evidence="11">
    <location>
        <position position="1"/>
    </location>
</feature>
<keyword evidence="8" id="KW-0472">Membrane</keyword>
<evidence type="ECO:0000256" key="4">
    <source>
        <dbReference type="ARBA" id="ARBA00022692"/>
    </source>
</evidence>
<evidence type="ECO:0000256" key="2">
    <source>
        <dbReference type="ARBA" id="ARBA00022448"/>
    </source>
</evidence>
<dbReference type="GO" id="GO:0009279">
    <property type="term" value="C:cell outer membrane"/>
    <property type="evidence" value="ECO:0007669"/>
    <property type="project" value="UniProtKB-SubCell"/>
</dbReference>
<keyword evidence="7" id="KW-0798">TonB box</keyword>
<dbReference type="Pfam" id="PF07715">
    <property type="entry name" value="Plug"/>
    <property type="match status" value="1"/>
</dbReference>
<name>A0A382I8X3_9ZZZZ</name>
<dbReference type="InterPro" id="IPR039426">
    <property type="entry name" value="TonB-dep_rcpt-like"/>
</dbReference>
<evidence type="ECO:0000256" key="3">
    <source>
        <dbReference type="ARBA" id="ARBA00022496"/>
    </source>
</evidence>
<evidence type="ECO:0000256" key="9">
    <source>
        <dbReference type="ARBA" id="ARBA00023237"/>
    </source>
</evidence>
<dbReference type="EMBL" id="UINC01065868">
    <property type="protein sequence ID" value="SVB95968.1"/>
    <property type="molecule type" value="Genomic_DNA"/>
</dbReference>
<feature type="domain" description="TonB-dependent receptor plug" evidence="10">
    <location>
        <begin position="5"/>
        <end position="112"/>
    </location>
</feature>
<evidence type="ECO:0000313" key="11">
    <source>
        <dbReference type="EMBL" id="SVB95968.1"/>
    </source>
</evidence>
<evidence type="ECO:0000256" key="6">
    <source>
        <dbReference type="ARBA" id="ARBA00023065"/>
    </source>
</evidence>
<comment type="subcellular location">
    <subcellularLocation>
        <location evidence="1">Cell outer membrane</location>
        <topology evidence="1">Multi-pass membrane protein</topology>
    </subcellularLocation>
</comment>
<evidence type="ECO:0000259" key="10">
    <source>
        <dbReference type="Pfam" id="PF07715"/>
    </source>
</evidence>
<keyword evidence="4" id="KW-0812">Transmembrane</keyword>
<evidence type="ECO:0000256" key="7">
    <source>
        <dbReference type="ARBA" id="ARBA00023077"/>
    </source>
</evidence>
<keyword evidence="6" id="KW-0406">Ion transport</keyword>
<accession>A0A382I8X3</accession>